<proteinExistence type="predicted"/>
<comment type="caution">
    <text evidence="1">The sequence shown here is derived from an EMBL/GenBank/DDBJ whole genome shotgun (WGS) entry which is preliminary data.</text>
</comment>
<sequence length="149" mass="17077">MRFEEPDGQNRWDSPLIPIGYDDKQLPFDTIWEAIVLKKGPKPNHATVMKPAVGTNFLQELDKNTTMVVNEIVQYQNLGNPVGGEVLVRNVKGDGEQYRVIMPAHSVSIAQLQRMRRTYVSLNRMRNVESGRIVPLFVEYLNHAFEHES</sequence>
<keyword evidence="2" id="KW-1185">Reference proteome</keyword>
<protein>
    <submittedName>
        <fullName evidence="1">Unnamed protein product</fullName>
    </submittedName>
</protein>
<dbReference type="EMBL" id="BSXS01009783">
    <property type="protein sequence ID" value="GME96534.1"/>
    <property type="molecule type" value="Genomic_DNA"/>
</dbReference>
<organism evidence="1 2">
    <name type="scientific">Ambrosiozyma monospora</name>
    <name type="common">Yeast</name>
    <name type="synonym">Endomycopsis monosporus</name>
    <dbReference type="NCBI Taxonomy" id="43982"/>
    <lineage>
        <taxon>Eukaryota</taxon>
        <taxon>Fungi</taxon>
        <taxon>Dikarya</taxon>
        <taxon>Ascomycota</taxon>
        <taxon>Saccharomycotina</taxon>
        <taxon>Pichiomycetes</taxon>
        <taxon>Pichiales</taxon>
        <taxon>Pichiaceae</taxon>
        <taxon>Ambrosiozyma</taxon>
    </lineage>
</organism>
<gene>
    <name evidence="1" type="ORF">Amon02_001001300</name>
</gene>
<reference evidence="1" key="1">
    <citation type="submission" date="2023-04" db="EMBL/GenBank/DDBJ databases">
        <title>Ambrosiozyma monospora NBRC 10751.</title>
        <authorList>
            <person name="Ichikawa N."/>
            <person name="Sato H."/>
            <person name="Tonouchi N."/>
        </authorList>
    </citation>
    <scope>NUCLEOTIDE SEQUENCE</scope>
    <source>
        <strain evidence="1">NBRC 10751</strain>
    </source>
</reference>
<evidence type="ECO:0000313" key="2">
    <source>
        <dbReference type="Proteomes" id="UP001165064"/>
    </source>
</evidence>
<accession>A0ACB5TX76</accession>
<evidence type="ECO:0000313" key="1">
    <source>
        <dbReference type="EMBL" id="GME96534.1"/>
    </source>
</evidence>
<name>A0ACB5TX76_AMBMO</name>
<dbReference type="Proteomes" id="UP001165064">
    <property type="component" value="Unassembled WGS sequence"/>
</dbReference>